<proteinExistence type="predicted"/>
<protein>
    <submittedName>
        <fullName evidence="1">Uncharacterized protein</fullName>
    </submittedName>
</protein>
<sequence>VKRLFLVALLLPAGLLAQDHKLFWDGIDWLKISEKTAGFPEYTFFVKSAYLNGLQDGRLYDYYKLWPADSILVTEHLKPELEDYLSTAELVRVLDNFYKEPLNRYIPIASAILIVNMTAQGQSASVVDEYARRSKDWINSLMLEIQNEDQYKMMREKQKSKKKG</sequence>
<reference evidence="1" key="1">
    <citation type="submission" date="2018-05" db="EMBL/GenBank/DDBJ databases">
        <authorList>
            <person name="Lanie J.A."/>
            <person name="Ng W.-L."/>
            <person name="Kazmierczak K.M."/>
            <person name="Andrzejewski T.M."/>
            <person name="Davidsen T.M."/>
            <person name="Wayne K.J."/>
            <person name="Tettelin H."/>
            <person name="Glass J.I."/>
            <person name="Rusch D."/>
            <person name="Podicherti R."/>
            <person name="Tsui H.-C.T."/>
            <person name="Winkler M.E."/>
        </authorList>
    </citation>
    <scope>NUCLEOTIDE SEQUENCE</scope>
</reference>
<gene>
    <name evidence="1" type="ORF">METZ01_LOCUS175709</name>
</gene>
<accession>A0A382C9R5</accession>
<organism evidence="1">
    <name type="scientific">marine metagenome</name>
    <dbReference type="NCBI Taxonomy" id="408172"/>
    <lineage>
        <taxon>unclassified sequences</taxon>
        <taxon>metagenomes</taxon>
        <taxon>ecological metagenomes</taxon>
    </lineage>
</organism>
<feature type="non-terminal residue" evidence="1">
    <location>
        <position position="1"/>
    </location>
</feature>
<dbReference type="AlphaFoldDB" id="A0A382C9R5"/>
<name>A0A382C9R5_9ZZZZ</name>
<evidence type="ECO:0000313" key="1">
    <source>
        <dbReference type="EMBL" id="SVB22855.1"/>
    </source>
</evidence>
<dbReference type="EMBL" id="UINC01033487">
    <property type="protein sequence ID" value="SVB22855.1"/>
    <property type="molecule type" value="Genomic_DNA"/>
</dbReference>